<dbReference type="Pfam" id="PF15979">
    <property type="entry name" value="Glyco_hydro_115"/>
    <property type="match status" value="1"/>
</dbReference>
<dbReference type="SUPFAM" id="SSF55545">
    <property type="entry name" value="beta-N-acetylhexosaminidase-like domain"/>
    <property type="match status" value="1"/>
</dbReference>
<dbReference type="GO" id="GO:0005975">
    <property type="term" value="P:carbohydrate metabolic process"/>
    <property type="evidence" value="ECO:0007669"/>
    <property type="project" value="UniProtKB-ARBA"/>
</dbReference>
<evidence type="ECO:0000256" key="1">
    <source>
        <dbReference type="ARBA" id="ARBA00022801"/>
    </source>
</evidence>
<dbReference type="PANTHER" id="PTHR37842">
    <property type="match status" value="1"/>
</dbReference>
<protein>
    <recommendedName>
        <fullName evidence="2">Gylcosyl hydrolase 115 C-terminal domain-containing protein</fullName>
    </recommendedName>
</protein>
<dbReference type="Gene3D" id="3.30.379.10">
    <property type="entry name" value="Chitobiase/beta-hexosaminidase domain 2-like"/>
    <property type="match status" value="1"/>
</dbReference>
<organism evidence="3 4">
    <name type="scientific">Prevotella dentalis (strain ATCC 49559 / DSM 3688 / JCM 13448 / NCTC 12043 / ES 2772)</name>
    <name type="common">Mitsuokella dentalis</name>
    <dbReference type="NCBI Taxonomy" id="908937"/>
    <lineage>
        <taxon>Bacteria</taxon>
        <taxon>Pseudomonadati</taxon>
        <taxon>Bacteroidota</taxon>
        <taxon>Bacteroidia</taxon>
        <taxon>Bacteroidales</taxon>
        <taxon>Prevotellaceae</taxon>
        <taxon>Prevotella</taxon>
    </lineage>
</organism>
<dbReference type="EMBL" id="AFPW01000028">
    <property type="protein sequence ID" value="EGQ13431.1"/>
    <property type="molecule type" value="Genomic_DNA"/>
</dbReference>
<dbReference type="Pfam" id="PF17829">
    <property type="entry name" value="GH115_C"/>
    <property type="match status" value="1"/>
</dbReference>
<dbReference type="InterPro" id="IPR042301">
    <property type="entry name" value="GH115_sf"/>
</dbReference>
<dbReference type="Gene3D" id="3.20.20.520">
    <property type="entry name" value="Glycosyl hydrolase family 115"/>
    <property type="match status" value="1"/>
</dbReference>
<feature type="domain" description="Gylcosyl hydrolase 115 C-terminal" evidence="2">
    <location>
        <begin position="696"/>
        <end position="860"/>
    </location>
</feature>
<dbReference type="Proteomes" id="UP000007820">
    <property type="component" value="Unassembled WGS sequence"/>
</dbReference>
<dbReference type="InterPro" id="IPR041437">
    <property type="entry name" value="GH115_C"/>
</dbReference>
<dbReference type="GO" id="GO:0016787">
    <property type="term" value="F:hydrolase activity"/>
    <property type="evidence" value="ECO:0007669"/>
    <property type="project" value="UniProtKB-KW"/>
</dbReference>
<dbReference type="eggNOG" id="ENOG502Z7KK">
    <property type="taxonomic scope" value="Bacteria"/>
</dbReference>
<sequence>MTRFGNLAAALLMAAPTAHGVNIQQRKQRRNHKTMRHGMKCLFLSLLSLLAQLGLCSNTLWAADRLVSFKAGDVDLSRPTIWVDAADQKGVLLAARNLALDFGRVTGHDATVSVADRGDGATIVAGTLGHSRVIDRMARQGGIDGKALQGKTEKYIITLVGQQLVIAGSDRRGTIYGIYELSRQIGVSPWYWWADVPTVHHDSIYALRGTYTDGEPAVRYRGIFINDEAPCLTSWVQHMFKTRRGGHEFYARCFELLLRLKANFMWPAMWAWAFYADDPLNTKTADEMGIVMGTSHHEPMARNHQEYASQRSLWGAWNYATNEKNLNRFFREGFERMKGTEDVVTIGMRGDGDAAMSEEADTRLLQHVVDNQRRIIADVTGRPAQETPQVWALYKEVLDYYDKGMRVPDDVTLLLCDDNWGNVRRVPSVKERNRRDGWGLYYHVDYVGAPRNTKWLNVTPTQNMWEQLQLAAQYGIRQMWILNVGDLKPMEYPIQFFLDMAWNPERYDVQGVLAHTRDFCEAAWGREAAVEAARILNLQGKYAGRCTAEMLDARTYNLESGEWQRVADDYMRLEADALRQFVSLRPEQQDSYRELILFPVQAMSNLYQMYYAQAMNHARYALGDPSANLWADRVEAAFRRDSMLCAAYNHDIAGGKWKGMMTQKHIGYTSWNDNFAKDICPSVYRIENDGWGAYSFAERDSQVVMEAVHYQEANADGGGQWTVLPYVGRSEDGIALMPYTVGTGRSTLAYRFSTVSHVPTVKVHVIVKSTLDYLNQGGLVFVVNLDGKSREVNFNRDLNEQPENVYTKFYPTVARRVVDCVVELPLGNQTVHTLTLHPKDPGIVFEKIVVDLGGYRPQYLFGVESPYTIFVDGLHAAGRRP</sequence>
<dbReference type="PANTHER" id="PTHR37842:SF2">
    <property type="entry name" value="GYLCOSYL HYDROLASE 115 C-TERMINAL DOMAIN-CONTAINING PROTEIN"/>
    <property type="match status" value="1"/>
</dbReference>
<evidence type="ECO:0000259" key="2">
    <source>
        <dbReference type="Pfam" id="PF17829"/>
    </source>
</evidence>
<gene>
    <name evidence="3" type="ORF">HMPREF9136_1938</name>
</gene>
<dbReference type="Gene3D" id="2.60.120.1620">
    <property type="match status" value="1"/>
</dbReference>
<evidence type="ECO:0000313" key="3">
    <source>
        <dbReference type="EMBL" id="EGQ13431.1"/>
    </source>
</evidence>
<name>F9D510_PREDD</name>
<dbReference type="Gene3D" id="1.20.58.2150">
    <property type="match status" value="1"/>
</dbReference>
<dbReference type="InterPro" id="IPR031924">
    <property type="entry name" value="GH115"/>
</dbReference>
<accession>F9D510</accession>
<keyword evidence="1" id="KW-0378">Hydrolase</keyword>
<proteinExistence type="predicted"/>
<dbReference type="InterPro" id="IPR029018">
    <property type="entry name" value="Hex-like_dom2"/>
</dbReference>
<dbReference type="AlphaFoldDB" id="F9D510"/>
<dbReference type="STRING" id="908937.Prede_1756"/>
<reference evidence="3 4" key="1">
    <citation type="submission" date="2011-04" db="EMBL/GenBank/DDBJ databases">
        <authorList>
            <person name="Muzny D."/>
            <person name="Qin X."/>
            <person name="Deng J."/>
            <person name="Jiang H."/>
            <person name="Liu Y."/>
            <person name="Qu J."/>
            <person name="Song X.-Z."/>
            <person name="Zhang L."/>
            <person name="Thornton R."/>
            <person name="Coyle M."/>
            <person name="Francisco L."/>
            <person name="Jackson L."/>
            <person name="Javaid M."/>
            <person name="Korchina V."/>
            <person name="Kovar C."/>
            <person name="Mata R."/>
            <person name="Mathew T."/>
            <person name="Ngo R."/>
            <person name="Nguyen L."/>
            <person name="Nguyen N."/>
            <person name="Okwuonu G."/>
            <person name="Ongeri F."/>
            <person name="Pham C."/>
            <person name="Simmons D."/>
            <person name="Wilczek-Boney K."/>
            <person name="Hale W."/>
            <person name="Jakkamsetti A."/>
            <person name="Pham P."/>
            <person name="Ruth R."/>
            <person name="San Lucas F."/>
            <person name="Warren J."/>
            <person name="Zhang J."/>
            <person name="Zhao Z."/>
            <person name="Zhou C."/>
            <person name="Zhu D."/>
            <person name="Lee S."/>
            <person name="Bess C."/>
            <person name="Blankenburg K."/>
            <person name="Forbes L."/>
            <person name="Fu Q."/>
            <person name="Gubbala S."/>
            <person name="Hirani K."/>
            <person name="Jayaseelan J.C."/>
            <person name="Lara F."/>
            <person name="Munidasa M."/>
            <person name="Palculict T."/>
            <person name="Patil S."/>
            <person name="Pu L.-L."/>
            <person name="Saada N."/>
            <person name="Tang L."/>
            <person name="Weissenberger G."/>
            <person name="Zhu Y."/>
            <person name="Hemphill L."/>
            <person name="Shang Y."/>
            <person name="Youmans B."/>
            <person name="Ayvaz T."/>
            <person name="Ross M."/>
            <person name="Santibanez J."/>
            <person name="Aqrawi P."/>
            <person name="Gross S."/>
            <person name="Joshi V."/>
            <person name="Fowler G."/>
            <person name="Nazareth L."/>
            <person name="Reid J."/>
            <person name="Worley K."/>
            <person name="Petrosino J."/>
            <person name="Highlander S."/>
            <person name="Gibbs R."/>
        </authorList>
    </citation>
    <scope>NUCLEOTIDE SEQUENCE [LARGE SCALE GENOMIC DNA]</scope>
    <source>
        <strain evidence="3 4">DSM 3688</strain>
    </source>
</reference>
<evidence type="ECO:0000313" key="4">
    <source>
        <dbReference type="Proteomes" id="UP000007820"/>
    </source>
</evidence>
<comment type="caution">
    <text evidence="3">The sequence shown here is derived from an EMBL/GenBank/DDBJ whole genome shotgun (WGS) entry which is preliminary data.</text>
</comment>